<dbReference type="Proteomes" id="UP000504608">
    <property type="component" value="Unplaced"/>
</dbReference>
<keyword evidence="5" id="KW-1133">Transmembrane helix</keyword>
<dbReference type="GeneID" id="111471364"/>
<keyword evidence="5" id="KW-0472">Membrane</keyword>
<gene>
    <name evidence="8" type="primary">LOC111471364</name>
</gene>
<feature type="compositionally biased region" description="Low complexity" evidence="4">
    <location>
        <begin position="38"/>
        <end position="51"/>
    </location>
</feature>
<dbReference type="PANTHER" id="PTHR23012">
    <property type="entry name" value="RING/FYVE/PHD ZINC FINGER DOMAIN-CONTAINING"/>
    <property type="match status" value="1"/>
</dbReference>
<dbReference type="SMART" id="SM00744">
    <property type="entry name" value="RINGv"/>
    <property type="match status" value="1"/>
</dbReference>
<dbReference type="Gene3D" id="3.30.40.10">
    <property type="entry name" value="Zinc/RING finger domain, C3HC4 (zinc finger)"/>
    <property type="match status" value="1"/>
</dbReference>
<dbReference type="InterPro" id="IPR022143">
    <property type="entry name" value="DUF3675"/>
</dbReference>
<proteinExistence type="predicted"/>
<dbReference type="GO" id="GO:0016567">
    <property type="term" value="P:protein ubiquitination"/>
    <property type="evidence" value="ECO:0007669"/>
    <property type="project" value="TreeGrafter"/>
</dbReference>
<dbReference type="GO" id="GO:0004842">
    <property type="term" value="F:ubiquitin-protein transferase activity"/>
    <property type="evidence" value="ECO:0007669"/>
    <property type="project" value="TreeGrafter"/>
</dbReference>
<dbReference type="FunFam" id="3.30.40.10:FF:000146">
    <property type="entry name" value="RING/FYVE/PHD zinc finger protein"/>
    <property type="match status" value="1"/>
</dbReference>
<feature type="transmembrane region" description="Helical" evidence="5">
    <location>
        <begin position="216"/>
        <end position="241"/>
    </location>
</feature>
<dbReference type="PROSITE" id="PS51292">
    <property type="entry name" value="ZF_RING_CH"/>
    <property type="match status" value="1"/>
</dbReference>
<evidence type="ECO:0000256" key="1">
    <source>
        <dbReference type="ARBA" id="ARBA00022723"/>
    </source>
</evidence>
<reference evidence="8" key="1">
    <citation type="submission" date="2025-08" db="UniProtKB">
        <authorList>
            <consortium name="RefSeq"/>
        </authorList>
    </citation>
    <scope>IDENTIFICATION</scope>
    <source>
        <tissue evidence="8">Young leaves</tissue>
    </source>
</reference>
<dbReference type="GO" id="GO:0016020">
    <property type="term" value="C:membrane"/>
    <property type="evidence" value="ECO:0007669"/>
    <property type="project" value="TreeGrafter"/>
</dbReference>
<dbReference type="CDD" id="cd16495">
    <property type="entry name" value="RING_CH-C4HC3_MARCH"/>
    <property type="match status" value="1"/>
</dbReference>
<evidence type="ECO:0000256" key="2">
    <source>
        <dbReference type="ARBA" id="ARBA00022771"/>
    </source>
</evidence>
<dbReference type="InterPro" id="IPR011016">
    <property type="entry name" value="Znf_RING-CH"/>
</dbReference>
<sequence>MSDHLVLYVDHLIPPVAPVQPVSDPVDPVPSAPREGVSDSAAAIPSSSTATADDRTVEQDAPNEEDPLIQAAECRICQEEDTLNNLETPCACSGSLKYAHRKCVQHWCNEKGDITCEICHQSYQPGYSAPLRSEETVIDMEGRWTIAGNPLDLRDTRLLAIAEAERNFLEAEYDDYAASNDSGAAFCRSAALILLALLLLRHALTITDPDGDDDDAAAFFSIFLLRAAGFLLPCYIMAWAISILQRRRQRQVGW</sequence>
<name>A0A6J1ICS7_CUCMA</name>
<keyword evidence="5" id="KW-0812">Transmembrane</keyword>
<evidence type="ECO:0000313" key="8">
    <source>
        <dbReference type="RefSeq" id="XP_022972854.1"/>
    </source>
</evidence>
<evidence type="ECO:0000313" key="7">
    <source>
        <dbReference type="Proteomes" id="UP000504608"/>
    </source>
</evidence>
<dbReference type="Pfam" id="PF12428">
    <property type="entry name" value="DUF3675"/>
    <property type="match status" value="1"/>
</dbReference>
<feature type="transmembrane region" description="Helical" evidence="5">
    <location>
        <begin position="185"/>
        <end position="204"/>
    </location>
</feature>
<dbReference type="InterPro" id="IPR013083">
    <property type="entry name" value="Znf_RING/FYVE/PHD"/>
</dbReference>
<dbReference type="GO" id="GO:0008270">
    <property type="term" value="F:zinc ion binding"/>
    <property type="evidence" value="ECO:0007669"/>
    <property type="project" value="UniProtKB-KW"/>
</dbReference>
<dbReference type="SUPFAM" id="SSF57850">
    <property type="entry name" value="RING/U-box"/>
    <property type="match status" value="1"/>
</dbReference>
<accession>A0A6J1ICS7</accession>
<keyword evidence="7" id="KW-1185">Reference proteome</keyword>
<dbReference type="PANTHER" id="PTHR23012:SF175">
    <property type="entry name" value="RING_FYVE_PHD ZINC FINGER SUPERFAMILY PROTEIN"/>
    <property type="match status" value="1"/>
</dbReference>
<dbReference type="AlphaFoldDB" id="A0A6J1ICS7"/>
<keyword evidence="2" id="KW-0863">Zinc-finger</keyword>
<keyword evidence="3" id="KW-0862">Zinc</keyword>
<evidence type="ECO:0000256" key="4">
    <source>
        <dbReference type="SAM" id="MobiDB-lite"/>
    </source>
</evidence>
<organism evidence="7 8">
    <name type="scientific">Cucurbita maxima</name>
    <name type="common">Pumpkin</name>
    <name type="synonym">Winter squash</name>
    <dbReference type="NCBI Taxonomy" id="3661"/>
    <lineage>
        <taxon>Eukaryota</taxon>
        <taxon>Viridiplantae</taxon>
        <taxon>Streptophyta</taxon>
        <taxon>Embryophyta</taxon>
        <taxon>Tracheophyta</taxon>
        <taxon>Spermatophyta</taxon>
        <taxon>Magnoliopsida</taxon>
        <taxon>eudicotyledons</taxon>
        <taxon>Gunneridae</taxon>
        <taxon>Pentapetalae</taxon>
        <taxon>rosids</taxon>
        <taxon>fabids</taxon>
        <taxon>Cucurbitales</taxon>
        <taxon>Cucurbitaceae</taxon>
        <taxon>Cucurbiteae</taxon>
        <taxon>Cucurbita</taxon>
    </lineage>
</organism>
<evidence type="ECO:0000256" key="3">
    <source>
        <dbReference type="ARBA" id="ARBA00022833"/>
    </source>
</evidence>
<dbReference type="RefSeq" id="XP_022972854.1">
    <property type="nucleotide sequence ID" value="XM_023117086.1"/>
</dbReference>
<dbReference type="InterPro" id="IPR033275">
    <property type="entry name" value="MARCH-like"/>
</dbReference>
<feature type="region of interest" description="Disordered" evidence="4">
    <location>
        <begin position="17"/>
        <end position="65"/>
    </location>
</feature>
<protein>
    <submittedName>
        <fullName evidence="8">Uncharacterized protein LOC111471364 isoform X3</fullName>
    </submittedName>
</protein>
<keyword evidence="1" id="KW-0479">Metal-binding</keyword>
<evidence type="ECO:0000259" key="6">
    <source>
        <dbReference type="PROSITE" id="PS51292"/>
    </source>
</evidence>
<dbReference type="Pfam" id="PF12906">
    <property type="entry name" value="RINGv"/>
    <property type="match status" value="1"/>
</dbReference>
<evidence type="ECO:0000256" key="5">
    <source>
        <dbReference type="SAM" id="Phobius"/>
    </source>
</evidence>
<feature type="domain" description="RING-CH-type" evidence="6">
    <location>
        <begin position="66"/>
        <end position="126"/>
    </location>
</feature>